<dbReference type="InterPro" id="IPR035914">
    <property type="entry name" value="Sperma_CUB_dom_sf"/>
</dbReference>
<feature type="transmembrane region" description="Helical" evidence="3">
    <location>
        <begin position="807"/>
        <end position="829"/>
    </location>
</feature>
<comment type="caution">
    <text evidence="2">Lacks conserved residue(s) required for the propagation of feature annotation.</text>
</comment>
<dbReference type="InterPro" id="IPR053207">
    <property type="entry name" value="Non-NMDA_GluR_Accessory"/>
</dbReference>
<dbReference type="RefSeq" id="XP_022253782.1">
    <property type="nucleotide sequence ID" value="XM_022398074.1"/>
</dbReference>
<protein>
    <submittedName>
        <fullName evidence="6">Cubilin-like isoform X1</fullName>
    </submittedName>
</protein>
<dbReference type="Pfam" id="PF00431">
    <property type="entry name" value="CUB"/>
    <property type="match status" value="5"/>
</dbReference>
<dbReference type="InterPro" id="IPR002172">
    <property type="entry name" value="LDrepeatLR_classA_rpt"/>
</dbReference>
<dbReference type="SMART" id="SM00192">
    <property type="entry name" value="LDLa"/>
    <property type="match status" value="1"/>
</dbReference>
<dbReference type="SMART" id="SM00042">
    <property type="entry name" value="CUB"/>
    <property type="match status" value="5"/>
</dbReference>
<evidence type="ECO:0000259" key="4">
    <source>
        <dbReference type="PROSITE" id="PS01180"/>
    </source>
</evidence>
<evidence type="ECO:0000256" key="2">
    <source>
        <dbReference type="PROSITE-ProRule" id="PRU00059"/>
    </source>
</evidence>
<name>A0ABM1TD26_LIMPO</name>
<keyword evidence="5" id="KW-1185">Reference proteome</keyword>
<evidence type="ECO:0000256" key="1">
    <source>
        <dbReference type="ARBA" id="ARBA00023157"/>
    </source>
</evidence>
<keyword evidence="3" id="KW-1133">Transmembrane helix</keyword>
<dbReference type="PANTHER" id="PTHR47537:SF6">
    <property type="entry name" value="CUB DOMAIN-CONTAINING PROTEIN"/>
    <property type="match status" value="1"/>
</dbReference>
<feature type="domain" description="CUB" evidence="4">
    <location>
        <begin position="76"/>
        <end position="201"/>
    </location>
</feature>
<dbReference type="CDD" id="cd00041">
    <property type="entry name" value="CUB"/>
    <property type="match status" value="5"/>
</dbReference>
<dbReference type="SUPFAM" id="SSF49854">
    <property type="entry name" value="Spermadhesin, CUB domain"/>
    <property type="match status" value="5"/>
</dbReference>
<dbReference type="Proteomes" id="UP000694941">
    <property type="component" value="Unplaced"/>
</dbReference>
<dbReference type="InterPro" id="IPR000859">
    <property type="entry name" value="CUB_dom"/>
</dbReference>
<dbReference type="GeneID" id="106469537"/>
<feature type="domain" description="CUB" evidence="4">
    <location>
        <begin position="358"/>
        <end position="481"/>
    </location>
</feature>
<keyword evidence="3" id="KW-0472">Membrane</keyword>
<organism evidence="5 6">
    <name type="scientific">Limulus polyphemus</name>
    <name type="common">Atlantic horseshoe crab</name>
    <dbReference type="NCBI Taxonomy" id="6850"/>
    <lineage>
        <taxon>Eukaryota</taxon>
        <taxon>Metazoa</taxon>
        <taxon>Ecdysozoa</taxon>
        <taxon>Arthropoda</taxon>
        <taxon>Chelicerata</taxon>
        <taxon>Merostomata</taxon>
        <taxon>Xiphosura</taxon>
        <taxon>Limulidae</taxon>
        <taxon>Limulus</taxon>
    </lineage>
</organism>
<feature type="domain" description="CUB" evidence="4">
    <location>
        <begin position="217"/>
        <end position="336"/>
    </location>
</feature>
<feature type="domain" description="CUB" evidence="4">
    <location>
        <begin position="496"/>
        <end position="622"/>
    </location>
</feature>
<evidence type="ECO:0000313" key="6">
    <source>
        <dbReference type="RefSeq" id="XP_022253782.1"/>
    </source>
</evidence>
<accession>A0ABM1TD26</accession>
<keyword evidence="3" id="KW-0812">Transmembrane</keyword>
<dbReference type="PROSITE" id="PS01180">
    <property type="entry name" value="CUB"/>
    <property type="match status" value="5"/>
</dbReference>
<dbReference type="PANTHER" id="PTHR47537">
    <property type="entry name" value="CUBILIN"/>
    <property type="match status" value="1"/>
</dbReference>
<keyword evidence="1" id="KW-1015">Disulfide bond</keyword>
<proteinExistence type="predicted"/>
<evidence type="ECO:0000313" key="5">
    <source>
        <dbReference type="Proteomes" id="UP000694941"/>
    </source>
</evidence>
<sequence>MITTSFEKATRSVKMPDAFRQEPESNGAVIWCLYHLMSVILMVPYLIASVSGSASNSVGVHHSLFTHPPPTRAPKCDRMFISNAVGRKNGTFEAPLIFNPMNHSRQCIFTFIAAEDERVRVTFNKFNLRDSPPECNNEFVDLYTEIDDPLIDLIKTPFGGRYCGRILPRTRISMYQTLVIGFHTDVTVETSDIFQGTYEFVNASKYEIGTPAPSSVCTFTIYHDRKKEGSFVSPTYPGVYPKNLNCQYRFLGGAGQRVRVEFMDFDLFYGGPHCPFDHVKVYDGSSSEDPLIGTYCGQRRNLMVYSSAENLYVEFKTLKRTADTQNRGFSGFFEFSEVFVNLAFIGKHDAQHIRGTECDQKVLSKQESNGTVYSPNWPFLYYSHIMCRYYIYGMEDAQNLEKVRLEFDKFDIPNNDEECNEAYLKLYLQGQEERHAVDEYDHVFCGEVVPPPVVSEGPRLMMIFSSGSSQGKGFKVRYTFQTDYRVPGTPSPNGKCHFTYKSESRKTGEFNSPRYPANYPSNTYCQYIFKGLPGEQVQFVFNYFKTKRLLSTSSGYNEMCTEDWIEIFEVYPSGRENKFGKYCSKTAPGPIVSDVGIHDMKVVFRTDKVEVASGFSATYLFISSAQNLDCGGNITGSANGIITSPSFPSKYEAHRQLCNWYITVRPFHKVLFLFDFFLIEGEPDERGCPGAVVRVWSDLSQPPIELCGEKLTNDTRQILSSSSVLKLQFVTADKAVGSGGFKAVWTEVQEADTVCKGLLCGQSGFCISSSLKCNKLPNCGINDDTDEKNCKKFPPQHCGAKEVHMDMYLVVGLSVGAAAFSILALCAICHRKRKRRRDHVPPFEHRPQPPREVPSMHFMSVDSV</sequence>
<dbReference type="Gene3D" id="2.60.120.290">
    <property type="entry name" value="Spermadhesin, CUB domain"/>
    <property type="match status" value="5"/>
</dbReference>
<gene>
    <name evidence="6" type="primary">LOC106469537</name>
</gene>
<reference evidence="6" key="1">
    <citation type="submission" date="2025-08" db="UniProtKB">
        <authorList>
            <consortium name="RefSeq"/>
        </authorList>
    </citation>
    <scope>IDENTIFICATION</scope>
    <source>
        <tissue evidence="6">Muscle</tissue>
    </source>
</reference>
<evidence type="ECO:0000256" key="3">
    <source>
        <dbReference type="SAM" id="Phobius"/>
    </source>
</evidence>
<feature type="domain" description="CUB" evidence="4">
    <location>
        <begin position="630"/>
        <end position="748"/>
    </location>
</feature>